<dbReference type="EMBL" id="SRLO01001923">
    <property type="protein sequence ID" value="TNN34622.1"/>
    <property type="molecule type" value="Genomic_DNA"/>
</dbReference>
<feature type="region of interest" description="Disordered" evidence="1">
    <location>
        <begin position="1"/>
        <end position="130"/>
    </location>
</feature>
<name>A0A4Z2F2B3_9TELE</name>
<keyword evidence="2" id="KW-0472">Membrane</keyword>
<feature type="compositionally biased region" description="Polar residues" evidence="1">
    <location>
        <begin position="106"/>
        <end position="119"/>
    </location>
</feature>
<gene>
    <name evidence="3" type="ORF">EYF80_055211</name>
</gene>
<evidence type="ECO:0000256" key="2">
    <source>
        <dbReference type="SAM" id="Phobius"/>
    </source>
</evidence>
<feature type="compositionally biased region" description="Polar residues" evidence="1">
    <location>
        <begin position="16"/>
        <end position="33"/>
    </location>
</feature>
<sequence length="310" mass="33084">MRCSEAPGQQPPAGSFRQSLHSQPTAISSSTMPRPTWPSRPQQSRSLRHSASSSSQDILQGTLQSEERREHSDATRRESRQEARGAGRTPGHVCGSSPSEAPAARTTLQGAPQQRSSATKELLPQRDFSPTAKIGEITLVGGSGNGAVRSGPLIGGAPQASPLIGGAPHGSPLIGSVVGREGGTKRRFLRSGRSLNSPRRSEPEVKKLRSTLRHQKTGRVGRQRVVVCVCHVCHVCVMCVCVCHVCVCVMCVCVCHVCVCVCHVCVCVCVLRVCFMCVCVCVVCVCVTCVFHVCVCVCRVCVCYVCVSCV</sequence>
<feature type="transmembrane region" description="Helical" evidence="2">
    <location>
        <begin position="273"/>
        <end position="293"/>
    </location>
</feature>
<comment type="caution">
    <text evidence="3">The sequence shown here is derived from an EMBL/GenBank/DDBJ whole genome shotgun (WGS) entry which is preliminary data.</text>
</comment>
<keyword evidence="4" id="KW-1185">Reference proteome</keyword>
<feature type="compositionally biased region" description="Low complexity" evidence="1">
    <location>
        <begin position="42"/>
        <end position="56"/>
    </location>
</feature>
<keyword evidence="2" id="KW-0812">Transmembrane</keyword>
<organism evidence="3 4">
    <name type="scientific">Liparis tanakae</name>
    <name type="common">Tanaka's snailfish</name>
    <dbReference type="NCBI Taxonomy" id="230148"/>
    <lineage>
        <taxon>Eukaryota</taxon>
        <taxon>Metazoa</taxon>
        <taxon>Chordata</taxon>
        <taxon>Craniata</taxon>
        <taxon>Vertebrata</taxon>
        <taxon>Euteleostomi</taxon>
        <taxon>Actinopterygii</taxon>
        <taxon>Neopterygii</taxon>
        <taxon>Teleostei</taxon>
        <taxon>Neoteleostei</taxon>
        <taxon>Acanthomorphata</taxon>
        <taxon>Eupercaria</taxon>
        <taxon>Perciformes</taxon>
        <taxon>Cottioidei</taxon>
        <taxon>Cottales</taxon>
        <taxon>Liparidae</taxon>
        <taxon>Liparis</taxon>
    </lineage>
</organism>
<evidence type="ECO:0000256" key="1">
    <source>
        <dbReference type="SAM" id="MobiDB-lite"/>
    </source>
</evidence>
<feature type="transmembrane region" description="Helical" evidence="2">
    <location>
        <begin position="242"/>
        <end position="266"/>
    </location>
</feature>
<keyword evidence="2" id="KW-1133">Transmembrane helix</keyword>
<protein>
    <submittedName>
        <fullName evidence="3">Uncharacterized protein</fullName>
    </submittedName>
</protein>
<evidence type="ECO:0000313" key="3">
    <source>
        <dbReference type="EMBL" id="TNN34622.1"/>
    </source>
</evidence>
<accession>A0A4Z2F2B3</accession>
<proteinExistence type="predicted"/>
<evidence type="ECO:0000313" key="4">
    <source>
        <dbReference type="Proteomes" id="UP000314294"/>
    </source>
</evidence>
<dbReference type="AlphaFoldDB" id="A0A4Z2F2B3"/>
<feature type="compositionally biased region" description="Basic and acidic residues" evidence="1">
    <location>
        <begin position="65"/>
        <end position="85"/>
    </location>
</feature>
<reference evidence="3 4" key="1">
    <citation type="submission" date="2019-03" db="EMBL/GenBank/DDBJ databases">
        <title>First draft genome of Liparis tanakae, snailfish: a comprehensive survey of snailfish specific genes.</title>
        <authorList>
            <person name="Kim W."/>
            <person name="Song I."/>
            <person name="Jeong J.-H."/>
            <person name="Kim D."/>
            <person name="Kim S."/>
            <person name="Ryu S."/>
            <person name="Song J.Y."/>
            <person name="Lee S.K."/>
        </authorList>
    </citation>
    <scope>NUCLEOTIDE SEQUENCE [LARGE SCALE GENOMIC DNA]</scope>
    <source>
        <tissue evidence="3">Muscle</tissue>
    </source>
</reference>
<dbReference type="Proteomes" id="UP000314294">
    <property type="component" value="Unassembled WGS sequence"/>
</dbReference>